<dbReference type="Proteomes" id="UP000266723">
    <property type="component" value="Unassembled WGS sequence"/>
</dbReference>
<sequence length="169" mass="18546">MVLREDCVAELNNYIDPLYRSGFVGSHVFKQENLDGKLLTCILEVDALCFRGKATSGSNQPGLPLVITNPECVDFGLIRGLRPKSHFGFKFGTMHAGTVTYSITQYSGVRKLETVTVAEVNAYVLNSPLRRFTDPKGSAGQETQQERPEELSFLHGALSLNHSIVTPSA</sequence>
<organism evidence="1 2">
    <name type="scientific">Brassica cretica</name>
    <name type="common">Mustard</name>
    <dbReference type="NCBI Taxonomy" id="69181"/>
    <lineage>
        <taxon>Eukaryota</taxon>
        <taxon>Viridiplantae</taxon>
        <taxon>Streptophyta</taxon>
        <taxon>Embryophyta</taxon>
        <taxon>Tracheophyta</taxon>
        <taxon>Spermatophyta</taxon>
        <taxon>Magnoliopsida</taxon>
        <taxon>eudicotyledons</taxon>
        <taxon>Gunneridae</taxon>
        <taxon>Pentapetalae</taxon>
        <taxon>rosids</taxon>
        <taxon>malvids</taxon>
        <taxon>Brassicales</taxon>
        <taxon>Brassicaceae</taxon>
        <taxon>Brassiceae</taxon>
        <taxon>Brassica</taxon>
    </lineage>
</organism>
<proteinExistence type="predicted"/>
<evidence type="ECO:0000313" key="2">
    <source>
        <dbReference type="Proteomes" id="UP000266723"/>
    </source>
</evidence>
<keyword evidence="2" id="KW-1185">Reference proteome</keyword>
<evidence type="ECO:0000313" key="1">
    <source>
        <dbReference type="EMBL" id="KAF3549097.1"/>
    </source>
</evidence>
<comment type="caution">
    <text evidence="1">The sequence shown here is derived from an EMBL/GenBank/DDBJ whole genome shotgun (WGS) entry which is preliminary data.</text>
</comment>
<reference evidence="1 2" key="1">
    <citation type="journal article" date="2020" name="BMC Genomics">
        <title>Intraspecific diversification of the crop wild relative Brassica cretica Lam. using demographic model selection.</title>
        <authorList>
            <person name="Kioukis A."/>
            <person name="Michalopoulou V.A."/>
            <person name="Briers L."/>
            <person name="Pirintsos S."/>
            <person name="Studholme D.J."/>
            <person name="Pavlidis P."/>
            <person name="Sarris P.F."/>
        </authorList>
    </citation>
    <scope>NUCLEOTIDE SEQUENCE [LARGE SCALE GENOMIC DNA]</scope>
    <source>
        <strain evidence="2">cv. PFS-1207/04</strain>
    </source>
</reference>
<accession>A0ABQ7CBY3</accession>
<protein>
    <submittedName>
        <fullName evidence="1">Uncharacterized protein</fullName>
    </submittedName>
</protein>
<gene>
    <name evidence="1" type="ORF">DY000_02009183</name>
</gene>
<name>A0ABQ7CBY3_BRACR</name>
<dbReference type="EMBL" id="QGKV02000832">
    <property type="protein sequence ID" value="KAF3549097.1"/>
    <property type="molecule type" value="Genomic_DNA"/>
</dbReference>